<accession>Q93SL0</accession>
<dbReference type="EMBL" id="AY033401">
    <property type="protein sequence ID" value="AAK48992.1"/>
    <property type="molecule type" value="Genomic_DNA"/>
</dbReference>
<organism evidence="2">
    <name type="scientific">Myxococcus xanthus</name>
    <dbReference type="NCBI Taxonomy" id="34"/>
    <lineage>
        <taxon>Bacteria</taxon>
        <taxon>Pseudomonadati</taxon>
        <taxon>Myxococcota</taxon>
        <taxon>Myxococcia</taxon>
        <taxon>Myxococcales</taxon>
        <taxon>Cystobacterineae</taxon>
        <taxon>Myxococcaceae</taxon>
        <taxon>Myxococcus</taxon>
    </lineage>
</organism>
<sequence>MLSGASIDVWESSSDGSIRHIEVAARRTFSKKVGDWEIIWDEGLCEQLLGERANSLPLETGGILRGRRRFQAQHNPSRGRAVPHQKDKCVN</sequence>
<proteinExistence type="predicted"/>
<protein>
    <submittedName>
        <fullName evidence="2">USC1-3p</fullName>
    </submittedName>
</protein>
<reference evidence="2" key="1">
    <citation type="journal article" date="2004" name="Appl. Environ. Microbiol.">
        <title>Cloning and expression of clt genes encoding milk-clotting proteases from Myxococcus xanthus 422.</title>
        <authorList>
            <person name="Poza M."/>
            <person name="Prieto-Alcedo M."/>
            <person name="Sieiro C."/>
            <person name="Villa T.G."/>
        </authorList>
    </citation>
    <scope>NUCLEOTIDE SEQUENCE</scope>
    <source>
        <strain evidence="2">CECT 422</strain>
    </source>
</reference>
<name>Q93SL0_MYXXA</name>
<dbReference type="AlphaFoldDB" id="Q93SL0"/>
<evidence type="ECO:0000313" key="2">
    <source>
        <dbReference type="EMBL" id="AAK48992.1"/>
    </source>
</evidence>
<evidence type="ECO:0000256" key="1">
    <source>
        <dbReference type="SAM" id="MobiDB-lite"/>
    </source>
</evidence>
<feature type="region of interest" description="Disordered" evidence="1">
    <location>
        <begin position="72"/>
        <end position="91"/>
    </location>
</feature>